<organism evidence="3 4">
    <name type="scientific">Daphnia magna</name>
    <dbReference type="NCBI Taxonomy" id="35525"/>
    <lineage>
        <taxon>Eukaryota</taxon>
        <taxon>Metazoa</taxon>
        <taxon>Ecdysozoa</taxon>
        <taxon>Arthropoda</taxon>
        <taxon>Crustacea</taxon>
        <taxon>Branchiopoda</taxon>
        <taxon>Diplostraca</taxon>
        <taxon>Cladocera</taxon>
        <taxon>Anomopoda</taxon>
        <taxon>Daphniidae</taxon>
        <taxon>Daphnia</taxon>
    </lineage>
</organism>
<gene>
    <name evidence="3" type="ORF">APZ42_005360</name>
</gene>
<dbReference type="AlphaFoldDB" id="A0A164GHS1"/>
<evidence type="ECO:0000313" key="4">
    <source>
        <dbReference type="Proteomes" id="UP000076858"/>
    </source>
</evidence>
<dbReference type="GO" id="GO:0015074">
    <property type="term" value="P:DNA integration"/>
    <property type="evidence" value="ECO:0007669"/>
    <property type="project" value="InterPro"/>
</dbReference>
<evidence type="ECO:0000313" key="3">
    <source>
        <dbReference type="EMBL" id="KZR98976.1"/>
    </source>
</evidence>
<dbReference type="PANTHER" id="PTHR35617">
    <property type="entry name" value="PHAGE_INTEGRASE DOMAIN-CONTAINING PROTEIN"/>
    <property type="match status" value="1"/>
</dbReference>
<evidence type="ECO:0000256" key="1">
    <source>
        <dbReference type="ARBA" id="ARBA00023172"/>
    </source>
</evidence>
<dbReference type="Gene3D" id="1.10.443.10">
    <property type="entry name" value="Intergrase catalytic core"/>
    <property type="match status" value="1"/>
</dbReference>
<dbReference type="InterPro" id="IPR002104">
    <property type="entry name" value="Integrase_catalytic"/>
</dbReference>
<reference evidence="3 4" key="1">
    <citation type="submission" date="2016-03" db="EMBL/GenBank/DDBJ databases">
        <title>EvidentialGene: Evidence-directed Construction of Genes on Genomes.</title>
        <authorList>
            <person name="Gilbert D.G."/>
            <person name="Choi J.-H."/>
            <person name="Mockaitis K."/>
            <person name="Colbourne J."/>
            <person name="Pfrender M."/>
        </authorList>
    </citation>
    <scope>NUCLEOTIDE SEQUENCE [LARGE SCALE GENOMIC DNA]</scope>
    <source>
        <strain evidence="3 4">Xinb3</strain>
        <tissue evidence="3">Complete organism</tissue>
    </source>
</reference>
<keyword evidence="1" id="KW-0233">DNA recombination</keyword>
<dbReference type="Proteomes" id="UP000076858">
    <property type="component" value="Unassembled WGS sequence"/>
</dbReference>
<keyword evidence="4" id="KW-1185">Reference proteome</keyword>
<feature type="domain" description="Tyr recombinase" evidence="2">
    <location>
        <begin position="1"/>
        <end position="141"/>
    </location>
</feature>
<dbReference type="GO" id="GO:0003677">
    <property type="term" value="F:DNA binding"/>
    <property type="evidence" value="ECO:0007669"/>
    <property type="project" value="InterPro"/>
</dbReference>
<dbReference type="InterPro" id="IPR011010">
    <property type="entry name" value="DNA_brk_join_enz"/>
</dbReference>
<dbReference type="SUPFAM" id="SSF56349">
    <property type="entry name" value="DNA breaking-rejoining enzymes"/>
    <property type="match status" value="1"/>
</dbReference>
<dbReference type="PROSITE" id="PS51898">
    <property type="entry name" value="TYR_RECOMBINASE"/>
    <property type="match status" value="1"/>
</dbReference>
<dbReference type="Pfam" id="PF00589">
    <property type="entry name" value="Phage_integrase"/>
    <property type="match status" value="1"/>
</dbReference>
<evidence type="ECO:0000259" key="2">
    <source>
        <dbReference type="PROSITE" id="PS51898"/>
    </source>
</evidence>
<protein>
    <recommendedName>
        <fullName evidence="2">Tyr recombinase domain-containing protein</fullName>
    </recommendedName>
</protein>
<dbReference type="PANTHER" id="PTHR35617:SF3">
    <property type="entry name" value="CORE-BINDING (CB) DOMAIN-CONTAINING PROTEIN"/>
    <property type="match status" value="1"/>
</dbReference>
<name>A0A164GHS1_9CRUS</name>
<dbReference type="EMBL" id="LRGB01015131">
    <property type="protein sequence ID" value="KZR98976.1"/>
    <property type="molecule type" value="Genomic_DNA"/>
</dbReference>
<dbReference type="GO" id="GO:0006310">
    <property type="term" value="P:DNA recombination"/>
    <property type="evidence" value="ECO:0007669"/>
    <property type="project" value="UniProtKB-KW"/>
</dbReference>
<dbReference type="OrthoDB" id="5986938at2759"/>
<accession>A0A164GHS1</accession>
<proteinExistence type="predicted"/>
<sequence length="149" mass="16766">SSESCDDLDFKKHKGPTQKLCVKAYEDRNLCPVHALHNYIYLSDCLRNNQNSHFLFIGLVKPFKPVTGNTIGRWIKSYLKEAGIDTKIFSAHSARGASASKAVANKMSVDSIIRIGRWSNHSTFQRFYNRETPSNTGSLSFDNLISHSV</sequence>
<dbReference type="InterPro" id="IPR013762">
    <property type="entry name" value="Integrase-like_cat_sf"/>
</dbReference>
<comment type="caution">
    <text evidence="3">The sequence shown here is derived from an EMBL/GenBank/DDBJ whole genome shotgun (WGS) entry which is preliminary data.</text>
</comment>
<feature type="non-terminal residue" evidence="3">
    <location>
        <position position="1"/>
    </location>
</feature>